<dbReference type="AlphaFoldDB" id="A0A9D4SZU2"/>
<accession>A0A9D4SZU2</accession>
<reference evidence="1" key="2">
    <citation type="submission" date="2021-09" db="EMBL/GenBank/DDBJ databases">
        <authorList>
            <person name="Jia N."/>
            <person name="Wang J."/>
            <person name="Shi W."/>
            <person name="Du L."/>
            <person name="Sun Y."/>
            <person name="Zhan W."/>
            <person name="Jiang J."/>
            <person name="Wang Q."/>
            <person name="Zhang B."/>
            <person name="Ji P."/>
            <person name="Sakyi L.B."/>
            <person name="Cui X."/>
            <person name="Yuan T."/>
            <person name="Jiang B."/>
            <person name="Yang W."/>
            <person name="Lam T.T.-Y."/>
            <person name="Chang Q."/>
            <person name="Ding S."/>
            <person name="Wang X."/>
            <person name="Zhu J."/>
            <person name="Ruan X."/>
            <person name="Zhao L."/>
            <person name="Wei J."/>
            <person name="Que T."/>
            <person name="Du C."/>
            <person name="Cheng J."/>
            <person name="Dai P."/>
            <person name="Han X."/>
            <person name="Huang E."/>
            <person name="Gao Y."/>
            <person name="Liu J."/>
            <person name="Shao H."/>
            <person name="Ye R."/>
            <person name="Li L."/>
            <person name="Wei W."/>
            <person name="Wang X."/>
            <person name="Wang C."/>
            <person name="Huo Q."/>
            <person name="Li W."/>
            <person name="Guo W."/>
            <person name="Chen H."/>
            <person name="Chen S."/>
            <person name="Zhou L."/>
            <person name="Zhou L."/>
            <person name="Ni X."/>
            <person name="Tian J."/>
            <person name="Zhou Y."/>
            <person name="Sheng Y."/>
            <person name="Liu T."/>
            <person name="Pan Y."/>
            <person name="Xia L."/>
            <person name="Li J."/>
            <person name="Zhao F."/>
            <person name="Cao W."/>
        </authorList>
    </citation>
    <scope>NUCLEOTIDE SEQUENCE</scope>
    <source>
        <strain evidence="1">Rsan-2018</strain>
        <tissue evidence="1">Larvae</tissue>
    </source>
</reference>
<dbReference type="VEuPathDB" id="VectorBase:RSAN_049801"/>
<name>A0A9D4SZU2_RHISA</name>
<evidence type="ECO:0000313" key="1">
    <source>
        <dbReference type="EMBL" id="KAH7957874.1"/>
    </source>
</evidence>
<sequence>MTSVFLRGRRHVTRVNKATNKTKRSLNSDGFSSPGTAVDATMASKQRCVSERQTTWLRKPISVEKRVAVGLYRLCSSAEDRTIARLFGIGRSTVNVLYREFCKAVISQREREWLHMIRQEDMKEHLGEFFAFSGFPQGIGALD</sequence>
<dbReference type="Proteomes" id="UP000821837">
    <property type="component" value="Unassembled WGS sequence"/>
</dbReference>
<organism evidence="1 2">
    <name type="scientific">Rhipicephalus sanguineus</name>
    <name type="common">Brown dog tick</name>
    <name type="synonym">Ixodes sanguineus</name>
    <dbReference type="NCBI Taxonomy" id="34632"/>
    <lineage>
        <taxon>Eukaryota</taxon>
        <taxon>Metazoa</taxon>
        <taxon>Ecdysozoa</taxon>
        <taxon>Arthropoda</taxon>
        <taxon>Chelicerata</taxon>
        <taxon>Arachnida</taxon>
        <taxon>Acari</taxon>
        <taxon>Parasitiformes</taxon>
        <taxon>Ixodida</taxon>
        <taxon>Ixodoidea</taxon>
        <taxon>Ixodidae</taxon>
        <taxon>Rhipicephalinae</taxon>
        <taxon>Rhipicephalus</taxon>
        <taxon>Rhipicephalus</taxon>
    </lineage>
</organism>
<dbReference type="EMBL" id="JABSTV010001250">
    <property type="protein sequence ID" value="KAH7957874.1"/>
    <property type="molecule type" value="Genomic_DNA"/>
</dbReference>
<protein>
    <submittedName>
        <fullName evidence="1">Uncharacterized protein</fullName>
    </submittedName>
</protein>
<proteinExistence type="predicted"/>
<comment type="caution">
    <text evidence="1">The sequence shown here is derived from an EMBL/GenBank/DDBJ whole genome shotgun (WGS) entry which is preliminary data.</text>
</comment>
<gene>
    <name evidence="1" type="ORF">HPB52_024039</name>
</gene>
<reference evidence="1" key="1">
    <citation type="journal article" date="2020" name="Cell">
        <title>Large-Scale Comparative Analyses of Tick Genomes Elucidate Their Genetic Diversity and Vector Capacities.</title>
        <authorList>
            <consortium name="Tick Genome and Microbiome Consortium (TIGMIC)"/>
            <person name="Jia N."/>
            <person name="Wang J."/>
            <person name="Shi W."/>
            <person name="Du L."/>
            <person name="Sun Y."/>
            <person name="Zhan W."/>
            <person name="Jiang J.F."/>
            <person name="Wang Q."/>
            <person name="Zhang B."/>
            <person name="Ji P."/>
            <person name="Bell-Sakyi L."/>
            <person name="Cui X.M."/>
            <person name="Yuan T.T."/>
            <person name="Jiang B.G."/>
            <person name="Yang W.F."/>
            <person name="Lam T.T."/>
            <person name="Chang Q.C."/>
            <person name="Ding S.J."/>
            <person name="Wang X.J."/>
            <person name="Zhu J.G."/>
            <person name="Ruan X.D."/>
            <person name="Zhao L."/>
            <person name="Wei J.T."/>
            <person name="Ye R.Z."/>
            <person name="Que T.C."/>
            <person name="Du C.H."/>
            <person name="Zhou Y.H."/>
            <person name="Cheng J.X."/>
            <person name="Dai P.F."/>
            <person name="Guo W.B."/>
            <person name="Han X.H."/>
            <person name="Huang E.J."/>
            <person name="Li L.F."/>
            <person name="Wei W."/>
            <person name="Gao Y.C."/>
            <person name="Liu J.Z."/>
            <person name="Shao H.Z."/>
            <person name="Wang X."/>
            <person name="Wang C.C."/>
            <person name="Yang T.C."/>
            <person name="Huo Q.B."/>
            <person name="Li W."/>
            <person name="Chen H.Y."/>
            <person name="Chen S.E."/>
            <person name="Zhou L.G."/>
            <person name="Ni X.B."/>
            <person name="Tian J.H."/>
            <person name="Sheng Y."/>
            <person name="Liu T."/>
            <person name="Pan Y.S."/>
            <person name="Xia L.Y."/>
            <person name="Li J."/>
            <person name="Zhao F."/>
            <person name="Cao W.C."/>
        </authorList>
    </citation>
    <scope>NUCLEOTIDE SEQUENCE</scope>
    <source>
        <strain evidence="1">Rsan-2018</strain>
    </source>
</reference>
<keyword evidence="2" id="KW-1185">Reference proteome</keyword>
<evidence type="ECO:0000313" key="2">
    <source>
        <dbReference type="Proteomes" id="UP000821837"/>
    </source>
</evidence>